<gene>
    <name evidence="1" type="ORF">DPEC_G00249260</name>
</gene>
<protein>
    <submittedName>
        <fullName evidence="1">Uncharacterized protein</fullName>
    </submittedName>
</protein>
<organism evidence="1 2">
    <name type="scientific">Dallia pectoralis</name>
    <name type="common">Alaska blackfish</name>
    <dbReference type="NCBI Taxonomy" id="75939"/>
    <lineage>
        <taxon>Eukaryota</taxon>
        <taxon>Metazoa</taxon>
        <taxon>Chordata</taxon>
        <taxon>Craniata</taxon>
        <taxon>Vertebrata</taxon>
        <taxon>Euteleostomi</taxon>
        <taxon>Actinopterygii</taxon>
        <taxon>Neopterygii</taxon>
        <taxon>Teleostei</taxon>
        <taxon>Protacanthopterygii</taxon>
        <taxon>Esociformes</taxon>
        <taxon>Umbridae</taxon>
        <taxon>Dallia</taxon>
    </lineage>
</organism>
<evidence type="ECO:0000313" key="2">
    <source>
        <dbReference type="Proteomes" id="UP001157502"/>
    </source>
</evidence>
<accession>A0ACC2FT17</accession>
<evidence type="ECO:0000313" key="1">
    <source>
        <dbReference type="EMBL" id="KAJ7994437.1"/>
    </source>
</evidence>
<comment type="caution">
    <text evidence="1">The sequence shown here is derived from an EMBL/GenBank/DDBJ whole genome shotgun (WGS) entry which is preliminary data.</text>
</comment>
<dbReference type="Proteomes" id="UP001157502">
    <property type="component" value="Chromosome 22"/>
</dbReference>
<reference evidence="1" key="1">
    <citation type="submission" date="2021-05" db="EMBL/GenBank/DDBJ databases">
        <authorList>
            <person name="Pan Q."/>
            <person name="Jouanno E."/>
            <person name="Zahm M."/>
            <person name="Klopp C."/>
            <person name="Cabau C."/>
            <person name="Louis A."/>
            <person name="Berthelot C."/>
            <person name="Parey E."/>
            <person name="Roest Crollius H."/>
            <person name="Montfort J."/>
            <person name="Robinson-Rechavi M."/>
            <person name="Bouchez O."/>
            <person name="Lampietro C."/>
            <person name="Lopez Roques C."/>
            <person name="Donnadieu C."/>
            <person name="Postlethwait J."/>
            <person name="Bobe J."/>
            <person name="Dillon D."/>
            <person name="Chandos A."/>
            <person name="von Hippel F."/>
            <person name="Guiguen Y."/>
        </authorList>
    </citation>
    <scope>NUCLEOTIDE SEQUENCE</scope>
    <source>
        <strain evidence="1">YG-Jan2019</strain>
    </source>
</reference>
<name>A0ACC2FT17_DALPE</name>
<keyword evidence="2" id="KW-1185">Reference proteome</keyword>
<dbReference type="EMBL" id="CM055749">
    <property type="protein sequence ID" value="KAJ7994437.1"/>
    <property type="molecule type" value="Genomic_DNA"/>
</dbReference>
<sequence>MQPAGGTTLVWLLGFLVTVNLQLMQNPPSRCDQTELHQIATPCTSCAASRFQVCPEGYRKHSTSPADPNIGQSGCQYSVVIGNQKKAFSGCHHTCSKPRSMKHCCAEFWGSLCLSCPSWNGKTCNWHGTCMEGMSGNGTCVCNEGYTGFACQLCTKKNAYGDACTAECGCVHGECNTGPDGTGECYCQPPYTGSRCDQVSSACKNCSAYSHCKGDAQKAVCECLPGFQKTGDHCSGVCSDKQCDVNAECSWLGGRLFSCRCKAGYEGDGRVCVPINPCNKDNGGCPSSSTVCVYTSPGKSRCDCMAGWIGTNPSSGCELESRCNATSCHPNAICETDVGGFSRCVCNDEQIGDGYRCYGNLLSRLYELNTVGRHMGKLSGAIDMFVNGGFLTLARQGPITVLAPLFMTPSTTLPVQTVCLLHLLRGEHMYKSLDSTDPYTAGGTQLRFKPDKKFIVMKSPDTVYSIIDQDLPATEGIIHIIDQPIRTKNTDIHIGAPVDNKFAGKTIGQILALDEKFNRFVSLVDNCEAALPLRGPGSLTVFVPTNDAVDSFRDGRLLYMLHHAQNKLQELLKHHIYNHAALDVNQIASMNQIQTMANQILLINITSDGQVLLGGKRLQTTNIIATNGIIHMIDGLLVPPSIEPILPKRCDVTESKIILGSCVRCSYLYDTQCPEGTTELPSHMTDCEYQQALNTRPSKGCAKYCNVTSERAECCSGFYGPDCKACIGGFQTPCYGKGTCFDGIHGNGSCNCQDGFKGIACHICSDPKKHGERCDEDCRCLHGVCDNRPGSSGVCRVNSCLEGYSGDYCDKEPKACTSDGESINCHVHAFCSYTLNQHMCMCLPGYEGNGHVCTPVNPCLKPVRGGCDFNAQCVYSGPGQATCTCNEGWTGDGLVCIEVDNCLLESRGGCHKDAECRSLGPGQSECNCKRGYMGDGNICDLINPCQRKNGGCHSMAKCVVVDGGNHTCVCPKEYAGDGVSCYGMMAEELEISRDLFSFNRWIQRAKKFDLSGNITALVPSREAILNLTRSEDDFWLNRYRIQHLIKAHFLQGIFSIEDLDMEVNKRLPTLHYPTAWMIKSIDGNIKIENATILTRNIPAINGYIHIIDKVLFPSLSDVPSVPPSLMQYLNNSPNFSLFREAAVLYNLTNDIGVKDYTILLPNDDAIRDYLQKTNSTHLSQEVLKYHIILNDQLFPDQLTNGMVTSTLLGKDYHIMFHLGATNETLANDVPLDGNYKELLYGVVLSLSQVLQLHKNRCSRTVLLRVTGRCSACDEPPQCQYNYKPIYKAYASNVKSNCRYRKRVGLRRKTVAGCVSDCLKETQDHSCCPGYFGHDCFKCPGEMDNWCSGNGRCEDGNLGTGECLCNEGFHGTVCESCEPGRYGKDCKSVCSCIHGKCLDGLTGNGMCVCYKGWKGLKCSTEIVADACGGICDENANCRPSETETQGHKCQCVAGFRGNGTVCTEVDPCTTRNGGCHRFANCTKTLPGERLCTCQAGYAGDGEWCAEINSCLINNGGCSNDALCLTIGMKVRCFCPSGFTMIAKTCIPLNPCIKDNGGCANFARCRVLGNGERSCTCMGGYIGDGFYCRGVTRLEIISRGETVFFQQLLSKSENRVLNGAGTFTVFIPPADSNFSTQAWYLQGRILDLSNYHVINCEKLMLSDLKSTSRAVAASGHQLIFSVNNGSVYINNDTKIISSDYVTADGVIQYIDKVLTPYELTDKTAISQKLNFTDAAKQYGYSEFSKLVQDSNMLILIESEVHQPLTMFWPSDAALRSLTEERKRFLYSSDHRDILVRYIKSHIIRNRKVTDIVSQSNYRTMHGSTISLSCDKKVVGDIMVNDNMAMVLERFLYFNGGVAYGIDQLLEPPGLGAHCDGLDDRKTYGSCGSKWLLPKCPSGSEDTGNTEICMHRYSHFPRRSYFNDDMGYFQRRTNFGLRRLCNTTVWVSRCCKNHYGRDCQVCSGGLEAPCGYHGDCDDGLLGSGQCRCHRGFRGTACELCEPRHYGLNCTACNCSSKGMCEDGMDSDGSCSCYGGWTGDRCHLKIEKKPVCSVSCHHNAVCQADNVCVCKLQYVGNGWNCSAPDLCAEYNGGCHQHATCFQTDLQVNCTCLSGYEGDGYACSPVNRCVAETNGGCSDFANCLFTGPNERQCQCLDGYVGNGLQCLEKVVPPVDRCLEENGGCHPEATCNDLHYRSNSAGVYHLRSAMGRYQLNYTDSKAACEADGATLATFAQVSDAQQLGLHRCVAGWMEEKKVGYPITYPSEKCGDNHVGVVLYSSPVDLSTKYDAYCYRLSDVSCVCGDQFVGDGFFCNGDLNRVLATNFNYSIFYNMLLKYAGSSAEGGHLLHFLTTSSSNATLFVPHNSGFSLNETLSPRDMEYHISTNNMIFYEDLEHNGVITSRLGCNLSVTVSSKNTTVQNEDPQTFKLVNKRLLLEWNIPAYNGLIHVIEGPFRAPPPTVPPSPSTEKHQGGGGTVASSILVTILILCVVAGLSYYVFKHKNDAFRFQYFKNEDEATSRQGDLVSIPNPLYSGYRAFNEPFVEQCESTVEEADSAAAPPTPQLLDI</sequence>
<proteinExistence type="predicted"/>